<feature type="region of interest" description="Disordered" evidence="1">
    <location>
        <begin position="1"/>
        <end position="53"/>
    </location>
</feature>
<dbReference type="AlphaFoldDB" id="M0AUK8"/>
<comment type="caution">
    <text evidence="2">The sequence shown here is derived from an EMBL/GenBank/DDBJ whole genome shotgun (WGS) entry which is preliminary data.</text>
</comment>
<reference evidence="2 3" key="1">
    <citation type="journal article" date="2014" name="PLoS Genet.">
        <title>Phylogenetically driven sequencing of extremely halophilic archaea reveals strategies for static and dynamic osmo-response.</title>
        <authorList>
            <person name="Becker E.A."/>
            <person name="Seitzer P.M."/>
            <person name="Tritt A."/>
            <person name="Larsen D."/>
            <person name="Krusor M."/>
            <person name="Yao A.I."/>
            <person name="Wu D."/>
            <person name="Madern D."/>
            <person name="Eisen J.A."/>
            <person name="Darling A.E."/>
            <person name="Facciotti M.T."/>
        </authorList>
    </citation>
    <scope>NUCLEOTIDE SEQUENCE [LARGE SCALE GENOMIC DNA]</scope>
    <source>
        <strain evidence="2 3">JCM 10990</strain>
    </source>
</reference>
<protein>
    <submittedName>
        <fullName evidence="2">Uncharacterized protein</fullName>
    </submittedName>
</protein>
<organism evidence="2 3">
    <name type="scientific">Natrialba chahannaoensis JCM 10990</name>
    <dbReference type="NCBI Taxonomy" id="1227492"/>
    <lineage>
        <taxon>Archaea</taxon>
        <taxon>Methanobacteriati</taxon>
        <taxon>Methanobacteriota</taxon>
        <taxon>Stenosarchaea group</taxon>
        <taxon>Halobacteria</taxon>
        <taxon>Halobacteriales</taxon>
        <taxon>Natrialbaceae</taxon>
        <taxon>Natrialba</taxon>
    </lineage>
</organism>
<dbReference type="Proteomes" id="UP000011693">
    <property type="component" value="Unassembled WGS sequence"/>
</dbReference>
<accession>M0AUK8</accession>
<feature type="compositionally biased region" description="Basic and acidic residues" evidence="1">
    <location>
        <begin position="35"/>
        <end position="49"/>
    </location>
</feature>
<proteinExistence type="predicted"/>
<sequence>MNDELTSVDGVSRRTVLKTGAAGTGVVALSGAATADDHGTATDTRKEENEVSEEIITQTADVLGQDPDREVVAEDGAALYRTDDALVTELTMPTPVPGEYTYASEPPEREGEWWTDEPGELEAFTLWVLTFNEPEECEGGVGECGGDDLGEPAGGGGFGVDGAIPTGDQLTMNGVVTTETEVFENGDPIGVSLERPLEAEVHVAVAPHGAFDPNMMPEILETPVSPPDVWWTAFFDPPA</sequence>
<gene>
    <name evidence="2" type="ORF">C482_07586</name>
</gene>
<dbReference type="InterPro" id="IPR006311">
    <property type="entry name" value="TAT_signal"/>
</dbReference>
<evidence type="ECO:0000313" key="2">
    <source>
        <dbReference type="EMBL" id="ELZ01044.1"/>
    </source>
</evidence>
<keyword evidence="3" id="KW-1185">Reference proteome</keyword>
<evidence type="ECO:0000256" key="1">
    <source>
        <dbReference type="SAM" id="MobiDB-lite"/>
    </source>
</evidence>
<name>M0AUK8_9EURY</name>
<dbReference type="EMBL" id="AOIN01000046">
    <property type="protein sequence ID" value="ELZ01044.1"/>
    <property type="molecule type" value="Genomic_DNA"/>
</dbReference>
<dbReference type="PROSITE" id="PS51318">
    <property type="entry name" value="TAT"/>
    <property type="match status" value="1"/>
</dbReference>
<evidence type="ECO:0000313" key="3">
    <source>
        <dbReference type="Proteomes" id="UP000011693"/>
    </source>
</evidence>
<dbReference type="PATRIC" id="fig|1227492.4.peg.1480"/>